<dbReference type="HOGENOM" id="CLU_007383_6_7_7"/>
<dbReference type="InterPro" id="IPR001509">
    <property type="entry name" value="Epimerase_deHydtase"/>
</dbReference>
<evidence type="ECO:0000259" key="1">
    <source>
        <dbReference type="Pfam" id="PF01370"/>
    </source>
</evidence>
<gene>
    <name evidence="2" type="ordered locus">Sulba_1856</name>
</gene>
<dbReference type="EMBL" id="CP003333">
    <property type="protein sequence ID" value="AFL69136.1"/>
    <property type="molecule type" value="Genomic_DNA"/>
</dbReference>
<dbReference type="PANTHER" id="PTHR43245:SF58">
    <property type="entry name" value="BLL5923 PROTEIN"/>
    <property type="match status" value="1"/>
</dbReference>
<evidence type="ECO:0000313" key="2">
    <source>
        <dbReference type="EMBL" id="AFL69136.1"/>
    </source>
</evidence>
<dbReference type="SUPFAM" id="SSF51735">
    <property type="entry name" value="NAD(P)-binding Rossmann-fold domains"/>
    <property type="match status" value="1"/>
</dbReference>
<feature type="domain" description="NAD-dependent epimerase/dehydratase" evidence="1">
    <location>
        <begin position="39"/>
        <end position="198"/>
    </location>
</feature>
<dbReference type="KEGG" id="sba:Sulba_1856"/>
<dbReference type="InterPro" id="IPR036291">
    <property type="entry name" value="NAD(P)-bd_dom_sf"/>
</dbReference>
<dbReference type="RefSeq" id="WP_014770012.1">
    <property type="nucleotide sequence ID" value="NC_018002.1"/>
</dbReference>
<dbReference type="PATRIC" id="fig|760154.4.peg.1853"/>
<dbReference type="Proteomes" id="UP000006176">
    <property type="component" value="Chromosome"/>
</dbReference>
<dbReference type="PANTHER" id="PTHR43245">
    <property type="entry name" value="BIFUNCTIONAL POLYMYXIN RESISTANCE PROTEIN ARNA"/>
    <property type="match status" value="1"/>
</dbReference>
<name>I3XYW2_SULBS</name>
<dbReference type="AlphaFoldDB" id="I3XYW2"/>
<proteinExistence type="predicted"/>
<dbReference type="InterPro" id="IPR050177">
    <property type="entry name" value="Lipid_A_modif_metabolic_enz"/>
</dbReference>
<accession>I3XYW2</accession>
<dbReference type="eggNOG" id="COG0451">
    <property type="taxonomic scope" value="Bacteria"/>
</dbReference>
<keyword evidence="3" id="KW-1185">Reference proteome</keyword>
<dbReference type="STRING" id="760154.Sulba_1856"/>
<reference evidence="2 3" key="1">
    <citation type="submission" date="2012-06" db="EMBL/GenBank/DDBJ databases">
        <title>Complete sequence of Sulfurospirillum barnesii SES-3.</title>
        <authorList>
            <consortium name="US DOE Joint Genome Institute"/>
            <person name="Lucas S."/>
            <person name="Han J."/>
            <person name="Lapidus A."/>
            <person name="Cheng J.-F."/>
            <person name="Goodwin L."/>
            <person name="Pitluck S."/>
            <person name="Peters L."/>
            <person name="Ovchinnikova G."/>
            <person name="Lu M."/>
            <person name="Detter J.C."/>
            <person name="Han C."/>
            <person name="Tapia R."/>
            <person name="Land M."/>
            <person name="Hauser L."/>
            <person name="Kyrpides N."/>
            <person name="Ivanova N."/>
            <person name="Pagani I."/>
            <person name="Stolz J."/>
            <person name="Arkin A."/>
            <person name="Dehal P."/>
            <person name="Oremland R."/>
            <person name="Saltikov C."/>
            <person name="Basu P."/>
            <person name="Hollibaugh J."/>
            <person name="Newman D."/>
            <person name="Stolyar S."/>
            <person name="Hazen T."/>
            <person name="Woyke T."/>
        </authorList>
    </citation>
    <scope>NUCLEOTIDE SEQUENCE [LARGE SCALE GENOMIC DNA]</scope>
    <source>
        <strain evidence="3">ATCC 700032 / DSM 10660 / SES-3</strain>
    </source>
</reference>
<organism evidence="2 3">
    <name type="scientific">Sulfurospirillum barnesii (strain ATCC 700032 / DSM 10660 / SES-3)</name>
    <dbReference type="NCBI Taxonomy" id="760154"/>
    <lineage>
        <taxon>Bacteria</taxon>
        <taxon>Pseudomonadati</taxon>
        <taxon>Campylobacterota</taxon>
        <taxon>Epsilonproteobacteria</taxon>
        <taxon>Campylobacterales</taxon>
        <taxon>Sulfurospirillaceae</taxon>
        <taxon>Sulfurospirillum</taxon>
    </lineage>
</organism>
<dbReference type="Pfam" id="PF01370">
    <property type="entry name" value="Epimerase"/>
    <property type="match status" value="1"/>
</dbReference>
<evidence type="ECO:0000313" key="3">
    <source>
        <dbReference type="Proteomes" id="UP000006176"/>
    </source>
</evidence>
<sequence length="285" mass="32051">MKHHVLVTGASEFIGGYFTTHYSATYNISFCSFHQENLDALALGGISTILHLSAIVHQPNATQALCNEFNVSKTVNLALKAKEAGVKQFVFMSTIAVYDTSLTFLNEDSLLNPATFYGQSKLEAEKQLLALEDEHFKVSIIRPPMVYGANAPGNIKSLMKLIDKVPILPFGGIMNQRSFVYVGNLCAMIDCIMKQRQSGIFLASDDAPLSTTQLIEHIARAKNKKKYLLHVKLFEYMLRWLKPSLYQRLFCDLVVDNSQTKATLDFKNPYRVEEGIRLMIEGEKE</sequence>
<dbReference type="Gene3D" id="3.40.50.720">
    <property type="entry name" value="NAD(P)-binding Rossmann-like Domain"/>
    <property type="match status" value="1"/>
</dbReference>
<dbReference type="OrthoDB" id="9804595at2"/>
<protein>
    <submittedName>
        <fullName evidence="2">Nucleoside-diphosphate-sugar epimerase</fullName>
    </submittedName>
</protein>